<dbReference type="AlphaFoldDB" id="A0AAX4INN2"/>
<reference evidence="2" key="1">
    <citation type="journal article" date="2023" name="bioRxiv">
        <title>Complete genome of the Medicago anthracnose fungus, Colletotrichum destructivum, reveals a mini-chromosome-like region within a core chromosome.</title>
        <authorList>
            <person name="Lapalu N."/>
            <person name="Simon A."/>
            <person name="Lu A."/>
            <person name="Plaumann P.-L."/>
            <person name="Amselem J."/>
            <person name="Pigne S."/>
            <person name="Auger A."/>
            <person name="Koch C."/>
            <person name="Dallery J.-F."/>
            <person name="O'Connell R.J."/>
        </authorList>
    </citation>
    <scope>NUCLEOTIDE SEQUENCE [LARGE SCALE GENOMIC DNA]</scope>
    <source>
        <strain evidence="2">CBS 520.97</strain>
    </source>
</reference>
<dbReference type="KEGG" id="cdet:87946115"/>
<organism evidence="1 2">
    <name type="scientific">Colletotrichum destructivum</name>
    <dbReference type="NCBI Taxonomy" id="34406"/>
    <lineage>
        <taxon>Eukaryota</taxon>
        <taxon>Fungi</taxon>
        <taxon>Dikarya</taxon>
        <taxon>Ascomycota</taxon>
        <taxon>Pezizomycotina</taxon>
        <taxon>Sordariomycetes</taxon>
        <taxon>Hypocreomycetidae</taxon>
        <taxon>Glomerellales</taxon>
        <taxon>Glomerellaceae</taxon>
        <taxon>Colletotrichum</taxon>
        <taxon>Colletotrichum destructivum species complex</taxon>
    </lineage>
</organism>
<keyword evidence="2" id="KW-1185">Reference proteome</keyword>
<evidence type="ECO:0000313" key="2">
    <source>
        <dbReference type="Proteomes" id="UP001322277"/>
    </source>
</evidence>
<proteinExistence type="predicted"/>
<protein>
    <submittedName>
        <fullName evidence="1">Uncharacterized protein</fullName>
    </submittedName>
</protein>
<gene>
    <name evidence="1" type="ORF">CDEST_09612</name>
</gene>
<dbReference type="EMBL" id="CP137310">
    <property type="protein sequence ID" value="WQF84598.1"/>
    <property type="molecule type" value="Genomic_DNA"/>
</dbReference>
<dbReference type="GeneID" id="87946115"/>
<evidence type="ECO:0000313" key="1">
    <source>
        <dbReference type="EMBL" id="WQF84598.1"/>
    </source>
</evidence>
<name>A0AAX4INN2_9PEZI</name>
<dbReference type="RefSeq" id="XP_062781822.1">
    <property type="nucleotide sequence ID" value="XM_062925771.1"/>
</dbReference>
<sequence>MTSSKENANYIDELREPVDGYAWCVLQTDAPDWYMCPIYKTILGEEDAFQAACTSPLDLAPNLLGTLW</sequence>
<accession>A0AAX4INN2</accession>
<dbReference type="Proteomes" id="UP001322277">
    <property type="component" value="Chromosome 6"/>
</dbReference>